<evidence type="ECO:0000313" key="1">
    <source>
        <dbReference type="EMBL" id="KRY45541.1"/>
    </source>
</evidence>
<comment type="caution">
    <text evidence="1">The sequence shown here is derived from an EMBL/GenBank/DDBJ whole genome shotgun (WGS) entry which is preliminary data.</text>
</comment>
<gene>
    <name evidence="1" type="ORF">T03_15792</name>
</gene>
<protein>
    <submittedName>
        <fullName evidence="1">Uncharacterized protein</fullName>
    </submittedName>
</protein>
<proteinExistence type="predicted"/>
<evidence type="ECO:0000313" key="2">
    <source>
        <dbReference type="Proteomes" id="UP000054653"/>
    </source>
</evidence>
<keyword evidence="2" id="KW-1185">Reference proteome</keyword>
<organism evidence="1 2">
    <name type="scientific">Trichinella britovi</name>
    <name type="common">Parasitic roundworm</name>
    <dbReference type="NCBI Taxonomy" id="45882"/>
    <lineage>
        <taxon>Eukaryota</taxon>
        <taxon>Metazoa</taxon>
        <taxon>Ecdysozoa</taxon>
        <taxon>Nematoda</taxon>
        <taxon>Enoplea</taxon>
        <taxon>Dorylaimia</taxon>
        <taxon>Trichinellida</taxon>
        <taxon>Trichinellidae</taxon>
        <taxon>Trichinella</taxon>
    </lineage>
</organism>
<accession>A0A0V1C8D0</accession>
<dbReference type="AlphaFoldDB" id="A0A0V1C8D0"/>
<reference evidence="1 2" key="1">
    <citation type="submission" date="2015-01" db="EMBL/GenBank/DDBJ databases">
        <title>Evolution of Trichinella species and genotypes.</title>
        <authorList>
            <person name="Korhonen P.K."/>
            <person name="Edoardo P."/>
            <person name="Giuseppe L.R."/>
            <person name="Gasser R.B."/>
        </authorList>
    </citation>
    <scope>NUCLEOTIDE SEQUENCE [LARGE SCALE GENOMIC DNA]</scope>
    <source>
        <strain evidence="1">ISS120</strain>
    </source>
</reference>
<dbReference type="EMBL" id="JYDI01000350">
    <property type="protein sequence ID" value="KRY45541.1"/>
    <property type="molecule type" value="Genomic_DNA"/>
</dbReference>
<name>A0A0V1C8D0_TRIBR</name>
<sequence length="258" mass="28829">METKPQGGPQLAQGWAQRRSLKLEMPPLELLSPTAFRRQLGSDLPFSCVCSRIRQEPTTICCDPDEAFHRSISGRVDDHQETGLLQAGAKREDPFPLRGHETSLLRRERHNQARPLLHRFLQPGRTIPPEFVLTECVQGAAEAELISRIVRGGTMPPLRRLSPAEDLLNAVRHERFPSSWVASDPTEDNSTVAPTRGSARHVKCSHQFEPWEAQPLDQSDAGLGEAESHLIGPVHGLRHQVCHGAKRCFRGVAKNMQF</sequence>
<dbReference type="Proteomes" id="UP000054653">
    <property type="component" value="Unassembled WGS sequence"/>
</dbReference>
<dbReference type="OrthoDB" id="5935281at2759"/>